<dbReference type="PANTHER" id="PTHR14430">
    <property type="entry name" value="RABIN3-RELATED"/>
    <property type="match status" value="1"/>
</dbReference>
<dbReference type="EMBL" id="MLYV02000011">
    <property type="protein sequence ID" value="PSS38003.1"/>
    <property type="molecule type" value="Genomic_DNA"/>
</dbReference>
<feature type="domain" description="GDP/GTP exchange factor Sec2 N-terminal" evidence="3">
    <location>
        <begin position="217"/>
        <end position="289"/>
    </location>
</feature>
<evidence type="ECO:0000256" key="2">
    <source>
        <dbReference type="SAM" id="MobiDB-lite"/>
    </source>
</evidence>
<dbReference type="Gene3D" id="6.10.140.910">
    <property type="match status" value="1"/>
</dbReference>
<accession>A0A2R6S6X9</accession>
<dbReference type="PANTHER" id="PTHR14430:SF0">
    <property type="entry name" value="SEC2P DOMAIN-CONTAINING PROTEIN"/>
    <property type="match status" value="1"/>
</dbReference>
<evidence type="ECO:0000313" key="4">
    <source>
        <dbReference type="EMBL" id="PSS38003.1"/>
    </source>
</evidence>
<feature type="region of interest" description="Disordered" evidence="2">
    <location>
        <begin position="280"/>
        <end position="455"/>
    </location>
</feature>
<keyword evidence="5" id="KW-1185">Reference proteome</keyword>
<dbReference type="OrthoDB" id="5560525at2759"/>
<dbReference type="GO" id="GO:0070319">
    <property type="term" value="C:Golgi to plasma membrane transport vesicle"/>
    <property type="evidence" value="ECO:0007669"/>
    <property type="project" value="TreeGrafter"/>
</dbReference>
<dbReference type="GO" id="GO:0005085">
    <property type="term" value="F:guanyl-nucleotide exchange factor activity"/>
    <property type="evidence" value="ECO:0007669"/>
    <property type="project" value="InterPro"/>
</dbReference>
<dbReference type="SUPFAM" id="SSF144284">
    <property type="entry name" value="Sec2 N-terminal region"/>
    <property type="match status" value="1"/>
</dbReference>
<dbReference type="InterPro" id="IPR040351">
    <property type="entry name" value="RAB3IL/RAB3IP/Sec2"/>
</dbReference>
<feature type="compositionally biased region" description="Basic and acidic residues" evidence="2">
    <location>
        <begin position="280"/>
        <end position="294"/>
    </location>
</feature>
<feature type="compositionally biased region" description="Low complexity" evidence="2">
    <location>
        <begin position="400"/>
        <end position="421"/>
    </location>
</feature>
<gene>
    <name evidence="4" type="ORF">PHLCEN_2v143</name>
</gene>
<evidence type="ECO:0000313" key="5">
    <source>
        <dbReference type="Proteomes" id="UP000186601"/>
    </source>
</evidence>
<feature type="compositionally biased region" description="Polar residues" evidence="2">
    <location>
        <begin position="446"/>
        <end position="455"/>
    </location>
</feature>
<evidence type="ECO:0000259" key="3">
    <source>
        <dbReference type="Pfam" id="PF06428"/>
    </source>
</evidence>
<feature type="compositionally biased region" description="Polar residues" evidence="2">
    <location>
        <begin position="313"/>
        <end position="325"/>
    </location>
</feature>
<comment type="caution">
    <text evidence="4">The sequence shown here is derived from an EMBL/GenBank/DDBJ whole genome shotgun (WGS) entry which is preliminary data.</text>
</comment>
<dbReference type="AlphaFoldDB" id="A0A2R6S6X9"/>
<dbReference type="GO" id="GO:0006887">
    <property type="term" value="P:exocytosis"/>
    <property type="evidence" value="ECO:0007669"/>
    <property type="project" value="TreeGrafter"/>
</dbReference>
<name>A0A2R6S6X9_9APHY</name>
<dbReference type="Proteomes" id="UP000186601">
    <property type="component" value="Unassembled WGS sequence"/>
</dbReference>
<reference evidence="4 5" key="1">
    <citation type="submission" date="2018-02" db="EMBL/GenBank/DDBJ databases">
        <title>Genome sequence of the basidiomycete white-rot fungus Phlebia centrifuga.</title>
        <authorList>
            <person name="Granchi Z."/>
            <person name="Peng M."/>
            <person name="de Vries R.P."/>
            <person name="Hilden K."/>
            <person name="Makela M.R."/>
            <person name="Grigoriev I."/>
            <person name="Riley R."/>
        </authorList>
    </citation>
    <scope>NUCLEOTIDE SEQUENCE [LARGE SCALE GENOMIC DNA]</scope>
    <source>
        <strain evidence="4 5">FBCC195</strain>
    </source>
</reference>
<dbReference type="InterPro" id="IPR009449">
    <property type="entry name" value="Sec2_N"/>
</dbReference>
<keyword evidence="1" id="KW-0175">Coiled coil</keyword>
<feature type="compositionally biased region" description="Low complexity" evidence="2">
    <location>
        <begin position="333"/>
        <end position="352"/>
    </location>
</feature>
<sequence length="455" mass="49321">MFQLPMSSNSRSLPLRTDSLNSSKAAVFTQIDEELRDVRRVHSQGQEEDLRMALSQTISRVQELSSMLKEAFKVQADLQTELTLAKSNLQLALANNEMLEDALKRDGPGHSKDVGWRRWSAKEQRERELAADSRRQSLDSIASVDVIAPSPIPPSPLPSAAPSAVPGPEGRFFKFRFGATSSPVVGSPRLPAGNMSPIPNGNPQATAHLTSASLPSLVPARDKDKELEDMAALLDRERKAHKAAQSAKEALEAELESLSQALFEEANKMVAAERMKRAETAEELKEAQAEKEALRSALRLVEGQRTASHSRENSMSPEFSFNRPSTHAHKRSSSSAIAIKSLPPSEPSSPRSMQRISIDLPATRAPVPPPLSLPQVGLATEKEPEPSPAEDIPESSTLAPSKSTELSNSPSPSASPTPSAAQYAYRSARPPISYFDSEESPWADARSTTPVTAAF</sequence>
<dbReference type="GO" id="GO:0051286">
    <property type="term" value="C:cell tip"/>
    <property type="evidence" value="ECO:0007669"/>
    <property type="project" value="TreeGrafter"/>
</dbReference>
<proteinExistence type="predicted"/>
<dbReference type="STRING" id="98765.A0A2R6S6X9"/>
<evidence type="ECO:0000256" key="1">
    <source>
        <dbReference type="ARBA" id="ARBA00023054"/>
    </source>
</evidence>
<organism evidence="4 5">
    <name type="scientific">Hermanssonia centrifuga</name>
    <dbReference type="NCBI Taxonomy" id="98765"/>
    <lineage>
        <taxon>Eukaryota</taxon>
        <taxon>Fungi</taxon>
        <taxon>Dikarya</taxon>
        <taxon>Basidiomycota</taxon>
        <taxon>Agaricomycotina</taxon>
        <taxon>Agaricomycetes</taxon>
        <taxon>Polyporales</taxon>
        <taxon>Meruliaceae</taxon>
        <taxon>Hermanssonia</taxon>
    </lineage>
</organism>
<protein>
    <recommendedName>
        <fullName evidence="3">GDP/GTP exchange factor Sec2 N-terminal domain-containing protein</fullName>
    </recommendedName>
</protein>
<dbReference type="Pfam" id="PF06428">
    <property type="entry name" value="Sec2p"/>
    <property type="match status" value="1"/>
</dbReference>